<accession>A0A1L0AL14</accession>
<dbReference type="GO" id="GO:0016874">
    <property type="term" value="F:ligase activity"/>
    <property type="evidence" value="ECO:0007669"/>
    <property type="project" value="UniProtKB-KW"/>
</dbReference>
<evidence type="ECO:0000313" key="1">
    <source>
        <dbReference type="EMBL" id="SGY88095.1"/>
    </source>
</evidence>
<dbReference type="AlphaFoldDB" id="A0A1L0AL14"/>
<name>A0A1L0AL14_9GAMM</name>
<sequence>MDNEKQRLICGVGINDTNIELKENGRYISQYRTWRSMLRQAYGVDIKNRRVEGLTICKEWFYFSKYKAWYDTNKLDRFYVSRDIKIPGNKHYSPQRCIFVPYAWGRLLSRENVDLYALYEEMERCRTEYSDNKKLMKLVNDVLKRY</sequence>
<dbReference type="RefSeq" id="WP_045109635.1">
    <property type="nucleotide sequence ID" value="NZ_FPLE01000033.1"/>
</dbReference>
<organism evidence="1 2">
    <name type="scientific">Moritella viscosa</name>
    <dbReference type="NCBI Taxonomy" id="80854"/>
    <lineage>
        <taxon>Bacteria</taxon>
        <taxon>Pseudomonadati</taxon>
        <taxon>Pseudomonadota</taxon>
        <taxon>Gammaproteobacteria</taxon>
        <taxon>Alteromonadales</taxon>
        <taxon>Moritellaceae</taxon>
        <taxon>Moritella</taxon>
    </lineage>
</organism>
<evidence type="ECO:0000313" key="2">
    <source>
        <dbReference type="Proteomes" id="UP000183794"/>
    </source>
</evidence>
<keyword evidence="1" id="KW-0436">Ligase</keyword>
<proteinExistence type="predicted"/>
<gene>
    <name evidence="1" type="ORF">NVI5450_0831</name>
</gene>
<dbReference type="EMBL" id="FPLD01000032">
    <property type="protein sequence ID" value="SGY88095.1"/>
    <property type="molecule type" value="Genomic_DNA"/>
</dbReference>
<dbReference type="Proteomes" id="UP000183794">
    <property type="component" value="Unassembled WGS sequence"/>
</dbReference>
<protein>
    <submittedName>
        <fullName evidence="1">Phosphoribosylformylglycinamidine cyclo-ligase-AIR synthase-AIRS-Phosphoribosyl-aminoimidazole synthetase</fullName>
    </submittedName>
</protein>
<reference evidence="1 2" key="1">
    <citation type="submission" date="2016-11" db="EMBL/GenBank/DDBJ databases">
        <authorList>
            <person name="Jaros S."/>
            <person name="Januszkiewicz K."/>
            <person name="Wedrychowicz H."/>
        </authorList>
    </citation>
    <scope>NUCLEOTIDE SEQUENCE [LARGE SCALE GENOMIC DNA]</scope>
    <source>
        <strain evidence="1">NVI 5450</strain>
    </source>
</reference>